<dbReference type="InterPro" id="IPR025201">
    <property type="entry name" value="KdpD_TM"/>
</dbReference>
<dbReference type="Pfam" id="PF02518">
    <property type="entry name" value="HATPase_c"/>
    <property type="match status" value="1"/>
</dbReference>
<accession>A0A160MZZ1</accession>
<keyword evidence="12 13" id="KW-0472">Membrane</keyword>
<name>A0A160MZZ1_9GAMM</name>
<keyword evidence="6 13" id="KW-0812">Transmembrane</keyword>
<dbReference type="CDD" id="cd00075">
    <property type="entry name" value="HATPase"/>
    <property type="match status" value="1"/>
</dbReference>
<dbReference type="RefSeq" id="WP_236886506.1">
    <property type="nucleotide sequence ID" value="NZ_CP014841.1"/>
</dbReference>
<evidence type="ECO:0000313" key="15">
    <source>
        <dbReference type="EMBL" id="AND68734.1"/>
    </source>
</evidence>
<evidence type="ECO:0000256" key="9">
    <source>
        <dbReference type="ARBA" id="ARBA00022840"/>
    </source>
</evidence>
<keyword evidence="4" id="KW-0597">Phosphoprotein</keyword>
<keyword evidence="11" id="KW-0902">Two-component regulatory system</keyword>
<comment type="catalytic activity">
    <reaction evidence="1">
        <text>ATP + protein L-histidine = ADP + protein N-phospho-L-histidine.</text>
        <dbReference type="EC" id="2.7.13.3"/>
    </reaction>
</comment>
<dbReference type="GO" id="GO:0042802">
    <property type="term" value="F:identical protein binding"/>
    <property type="evidence" value="ECO:0007669"/>
    <property type="project" value="UniProtKB-ARBA"/>
</dbReference>
<proteinExistence type="predicted"/>
<evidence type="ECO:0000256" key="11">
    <source>
        <dbReference type="ARBA" id="ARBA00023012"/>
    </source>
</evidence>
<feature type="domain" description="Histidine kinase" evidence="14">
    <location>
        <begin position="290"/>
        <end position="506"/>
    </location>
</feature>
<feature type="transmembrane region" description="Helical" evidence="13">
    <location>
        <begin position="95"/>
        <end position="113"/>
    </location>
</feature>
<dbReference type="SMART" id="SM00388">
    <property type="entry name" value="HisKA"/>
    <property type="match status" value="1"/>
</dbReference>
<evidence type="ECO:0000256" key="6">
    <source>
        <dbReference type="ARBA" id="ARBA00022692"/>
    </source>
</evidence>
<evidence type="ECO:0000259" key="14">
    <source>
        <dbReference type="PROSITE" id="PS50109"/>
    </source>
</evidence>
<feature type="transmembrane region" description="Helical" evidence="13">
    <location>
        <begin position="16"/>
        <end position="33"/>
    </location>
</feature>
<dbReference type="InterPro" id="IPR003661">
    <property type="entry name" value="HisK_dim/P_dom"/>
</dbReference>
<dbReference type="EMBL" id="CP014841">
    <property type="protein sequence ID" value="AND68734.1"/>
    <property type="molecule type" value="Genomic_DNA"/>
</dbReference>
<dbReference type="STRING" id="445710.ATSB10_12800"/>
<dbReference type="Pfam" id="PF00512">
    <property type="entry name" value="HisKA"/>
    <property type="match status" value="1"/>
</dbReference>
<dbReference type="InterPro" id="IPR029016">
    <property type="entry name" value="GAF-like_dom_sf"/>
</dbReference>
<evidence type="ECO:0000256" key="4">
    <source>
        <dbReference type="ARBA" id="ARBA00022553"/>
    </source>
</evidence>
<dbReference type="InterPro" id="IPR004358">
    <property type="entry name" value="Sig_transdc_His_kin-like_C"/>
</dbReference>
<dbReference type="PRINTS" id="PR00344">
    <property type="entry name" value="BCTRLSENSOR"/>
</dbReference>
<dbReference type="PANTHER" id="PTHR45569">
    <property type="entry name" value="SENSOR PROTEIN KDPD"/>
    <property type="match status" value="1"/>
</dbReference>
<dbReference type="PANTHER" id="PTHR45569:SF1">
    <property type="entry name" value="SENSOR PROTEIN KDPD"/>
    <property type="match status" value="1"/>
</dbReference>
<keyword evidence="10 13" id="KW-1133">Transmembrane helix</keyword>
<dbReference type="GO" id="GO:0005886">
    <property type="term" value="C:plasma membrane"/>
    <property type="evidence" value="ECO:0007669"/>
    <property type="project" value="TreeGrafter"/>
</dbReference>
<keyword evidence="7" id="KW-0547">Nucleotide-binding</keyword>
<dbReference type="Gene3D" id="1.10.287.130">
    <property type="match status" value="1"/>
</dbReference>
<feature type="transmembrane region" description="Helical" evidence="13">
    <location>
        <begin position="64"/>
        <end position="80"/>
    </location>
</feature>
<dbReference type="GO" id="GO:0000155">
    <property type="term" value="F:phosphorelay sensor kinase activity"/>
    <property type="evidence" value="ECO:0007669"/>
    <property type="project" value="InterPro"/>
</dbReference>
<keyword evidence="9" id="KW-0067">ATP-binding</keyword>
<dbReference type="CDD" id="cd00082">
    <property type="entry name" value="HisKA"/>
    <property type="match status" value="1"/>
</dbReference>
<dbReference type="InterPro" id="IPR052023">
    <property type="entry name" value="Histidine_kinase_KdpD"/>
</dbReference>
<dbReference type="InterPro" id="IPR038318">
    <property type="entry name" value="KdpD_sf"/>
</dbReference>
<evidence type="ECO:0000256" key="5">
    <source>
        <dbReference type="ARBA" id="ARBA00022679"/>
    </source>
</evidence>
<dbReference type="InterPro" id="IPR036890">
    <property type="entry name" value="HATPase_C_sf"/>
</dbReference>
<gene>
    <name evidence="15" type="ORF">ATSB10_12800</name>
</gene>
<evidence type="ECO:0000256" key="3">
    <source>
        <dbReference type="ARBA" id="ARBA00012438"/>
    </source>
</evidence>
<dbReference type="Proteomes" id="UP000077255">
    <property type="component" value="Chromosome"/>
</dbReference>
<dbReference type="AlphaFoldDB" id="A0A160MZZ1"/>
<dbReference type="Gene3D" id="3.30.450.40">
    <property type="match status" value="1"/>
</dbReference>
<dbReference type="Gene3D" id="1.20.120.620">
    <property type="entry name" value="Backbone structure of the membrane domain of e. Coli histidine kinase receptor kdpd"/>
    <property type="match status" value="1"/>
</dbReference>
<keyword evidence="5 15" id="KW-0808">Transferase</keyword>
<dbReference type="EC" id="2.7.13.3" evidence="3"/>
<keyword evidence="8 15" id="KW-0418">Kinase</keyword>
<dbReference type="FunFam" id="3.30.565.10:FF:000042">
    <property type="entry name" value="Two-component sensor histidine kinase KdpD"/>
    <property type="match status" value="1"/>
</dbReference>
<evidence type="ECO:0000256" key="8">
    <source>
        <dbReference type="ARBA" id="ARBA00022777"/>
    </source>
</evidence>
<protein>
    <recommendedName>
        <fullName evidence="3">histidine kinase</fullName>
        <ecNumber evidence="3">2.7.13.3</ecNumber>
    </recommendedName>
</protein>
<dbReference type="InterPro" id="IPR036097">
    <property type="entry name" value="HisK_dim/P_sf"/>
</dbReference>
<dbReference type="PROSITE" id="PS50109">
    <property type="entry name" value="HIS_KIN"/>
    <property type="match status" value="1"/>
</dbReference>
<dbReference type="GO" id="GO:0005524">
    <property type="term" value="F:ATP binding"/>
    <property type="evidence" value="ECO:0007669"/>
    <property type="project" value="UniProtKB-KW"/>
</dbReference>
<evidence type="ECO:0000313" key="16">
    <source>
        <dbReference type="Proteomes" id="UP000077255"/>
    </source>
</evidence>
<evidence type="ECO:0000256" key="2">
    <source>
        <dbReference type="ARBA" id="ARBA00004141"/>
    </source>
</evidence>
<organism evidence="15 16">
    <name type="scientific">Dyella thiooxydans</name>
    <dbReference type="NCBI Taxonomy" id="445710"/>
    <lineage>
        <taxon>Bacteria</taxon>
        <taxon>Pseudomonadati</taxon>
        <taxon>Pseudomonadota</taxon>
        <taxon>Gammaproteobacteria</taxon>
        <taxon>Lysobacterales</taxon>
        <taxon>Rhodanobacteraceae</taxon>
        <taxon>Dyella</taxon>
    </lineage>
</organism>
<feature type="transmembrane region" description="Helical" evidence="13">
    <location>
        <begin position="39"/>
        <end position="57"/>
    </location>
</feature>
<dbReference type="KEGG" id="dtx:ATSB10_12800"/>
<evidence type="ECO:0000256" key="7">
    <source>
        <dbReference type="ARBA" id="ARBA00022741"/>
    </source>
</evidence>
<evidence type="ECO:0000256" key="12">
    <source>
        <dbReference type="ARBA" id="ARBA00023136"/>
    </source>
</evidence>
<comment type="subcellular location">
    <subcellularLocation>
        <location evidence="2">Membrane</location>
        <topology evidence="2">Multi-pass membrane protein</topology>
    </subcellularLocation>
</comment>
<dbReference type="SUPFAM" id="SSF47384">
    <property type="entry name" value="Homodimeric domain of signal transducing histidine kinase"/>
    <property type="match status" value="1"/>
</dbReference>
<dbReference type="Gene3D" id="3.30.565.10">
    <property type="entry name" value="Histidine kinase-like ATPase, C-terminal domain"/>
    <property type="match status" value="1"/>
</dbReference>
<dbReference type="Pfam" id="PF13493">
    <property type="entry name" value="DUF4118"/>
    <property type="match status" value="1"/>
</dbReference>
<dbReference type="SUPFAM" id="SSF55874">
    <property type="entry name" value="ATPase domain of HSP90 chaperone/DNA topoisomerase II/histidine kinase"/>
    <property type="match status" value="1"/>
</dbReference>
<sequence>MTDVSRPQPPPASRRLGDYLFATAVAVLGFALAFVAQRYLSVANLALVFLTAVLVVAVRTRMTVAVYTALLCFVGYNFFFTEPRYTLAIERPDDVLAVGLFLAVALVCSRLATRLSTQVEGLREAQWRARALLDLGKRLAGCGGLQAVRDTAVVTLARTLSGGVVLFAPDPRGALAVVAASSDAPELGPDELAAASWVAAHARAAGRHEANFAGIGCWLLPVDPLAPAAGLVALSLTDEDDGPDLPRRELALAMLADIARVLERARLAEALEQARVQGETERLRNALLSSVSHDLRSPLAAMIGAAGTLASYDDQLAPAERGELLQSILGEGQRLDRYIQNLLDMTRLGHGTLKLQRDWVDAAEIALAAIGRLRRYYPEQAVETHLPEATVLLYVHPALIEQALFNVLENAAHFSPPGAPVTVDLAVDGERLVIRVADRGPGIPEAERARIFDMFYSVSRGDRGHKGTGLGLSICRGMIGAHGGSVEALPGEGGGTVIRIVLPLPPAPEPGP</sequence>
<dbReference type="SMART" id="SM00387">
    <property type="entry name" value="HATPase_c"/>
    <property type="match status" value="1"/>
</dbReference>
<dbReference type="InterPro" id="IPR003594">
    <property type="entry name" value="HATPase_dom"/>
</dbReference>
<evidence type="ECO:0000256" key="10">
    <source>
        <dbReference type="ARBA" id="ARBA00022989"/>
    </source>
</evidence>
<dbReference type="InterPro" id="IPR005467">
    <property type="entry name" value="His_kinase_dom"/>
</dbReference>
<evidence type="ECO:0000256" key="13">
    <source>
        <dbReference type="SAM" id="Phobius"/>
    </source>
</evidence>
<reference evidence="15 16" key="1">
    <citation type="submission" date="2016-02" db="EMBL/GenBank/DDBJ databases">
        <title>Complete genome sequencing and analysis of ATSB10, Dyella thiooxydans isolated from rhizosphere soil of sunflower (Helianthus annuus L.).</title>
        <authorList>
            <person name="Lee Y."/>
            <person name="Hwangbo K."/>
            <person name="Chung H."/>
            <person name="Yoo J."/>
            <person name="Kim K.Y."/>
            <person name="Sa T.M."/>
            <person name="Um Y."/>
            <person name="Madhaiyan M."/>
        </authorList>
    </citation>
    <scope>NUCLEOTIDE SEQUENCE [LARGE SCALE GENOMIC DNA]</scope>
    <source>
        <strain evidence="15 16">ATSB10</strain>
    </source>
</reference>
<evidence type="ECO:0000256" key="1">
    <source>
        <dbReference type="ARBA" id="ARBA00000085"/>
    </source>
</evidence>
<dbReference type="PATRIC" id="fig|445710.3.peg.1277"/>
<keyword evidence="16" id="KW-1185">Reference proteome</keyword>